<evidence type="ECO:0000256" key="1">
    <source>
        <dbReference type="SAM" id="MobiDB-lite"/>
    </source>
</evidence>
<reference evidence="2" key="1">
    <citation type="submission" date="2014-12" db="EMBL/GenBank/DDBJ databases">
        <title>Insight into the proteome of Arion vulgaris.</title>
        <authorList>
            <person name="Aradska J."/>
            <person name="Bulat T."/>
            <person name="Smidak R."/>
            <person name="Sarate P."/>
            <person name="Gangsoo J."/>
            <person name="Sialana F."/>
            <person name="Bilban M."/>
            <person name="Lubec G."/>
        </authorList>
    </citation>
    <scope>NUCLEOTIDE SEQUENCE</scope>
    <source>
        <tissue evidence="2">Skin</tissue>
    </source>
</reference>
<accession>A0A0B7C3D9</accession>
<organism evidence="2">
    <name type="scientific">Arion vulgaris</name>
    <dbReference type="NCBI Taxonomy" id="1028688"/>
    <lineage>
        <taxon>Eukaryota</taxon>
        <taxon>Metazoa</taxon>
        <taxon>Spiralia</taxon>
        <taxon>Lophotrochozoa</taxon>
        <taxon>Mollusca</taxon>
        <taxon>Gastropoda</taxon>
        <taxon>Heterobranchia</taxon>
        <taxon>Euthyneura</taxon>
        <taxon>Panpulmonata</taxon>
        <taxon>Eupulmonata</taxon>
        <taxon>Stylommatophora</taxon>
        <taxon>Helicina</taxon>
        <taxon>Arionoidea</taxon>
        <taxon>Arionidae</taxon>
        <taxon>Arion</taxon>
    </lineage>
</organism>
<gene>
    <name evidence="2" type="primary">ORF220549</name>
</gene>
<feature type="non-terminal residue" evidence="2">
    <location>
        <position position="69"/>
    </location>
</feature>
<dbReference type="EMBL" id="HACG01052285">
    <property type="protein sequence ID" value="CEK99156.1"/>
    <property type="molecule type" value="Transcribed_RNA"/>
</dbReference>
<name>A0A0B7C3D9_9EUPU</name>
<feature type="non-terminal residue" evidence="2">
    <location>
        <position position="1"/>
    </location>
</feature>
<feature type="compositionally biased region" description="Acidic residues" evidence="1">
    <location>
        <begin position="1"/>
        <end position="11"/>
    </location>
</feature>
<evidence type="ECO:0000313" key="2">
    <source>
        <dbReference type="EMBL" id="CEK99156.1"/>
    </source>
</evidence>
<sequence>SDTSSESDTDVYTDGCGSPRMQRRRRHKVFRAEKVNRSITFRTLDDLMYDDNLPETSRLVEVTSNIWGT</sequence>
<feature type="region of interest" description="Disordered" evidence="1">
    <location>
        <begin position="1"/>
        <end position="25"/>
    </location>
</feature>
<dbReference type="AlphaFoldDB" id="A0A0B7C3D9"/>
<proteinExistence type="predicted"/>
<protein>
    <submittedName>
        <fullName evidence="2">Uncharacterized protein</fullName>
    </submittedName>
</protein>